<evidence type="ECO:0000259" key="12">
    <source>
        <dbReference type="SMART" id="SM00481"/>
    </source>
</evidence>
<comment type="subcellular location">
    <subcellularLocation>
        <location evidence="1">Cytoplasm</location>
    </subcellularLocation>
</comment>
<dbReference type="InterPro" id="IPR004365">
    <property type="entry name" value="NA-bd_OB_tRNA"/>
</dbReference>
<dbReference type="SUPFAM" id="SSF89550">
    <property type="entry name" value="PHP domain-like"/>
    <property type="match status" value="1"/>
</dbReference>
<keyword evidence="5 13" id="KW-0808">Transferase</keyword>
<evidence type="ECO:0000256" key="2">
    <source>
        <dbReference type="ARBA" id="ARBA00009496"/>
    </source>
</evidence>
<organism evidence="13 14">
    <name type="scientific">Candidatus Ventrousia excrementavium</name>
    <dbReference type="NCBI Taxonomy" id="2840961"/>
    <lineage>
        <taxon>Bacteria</taxon>
        <taxon>Bacillati</taxon>
        <taxon>Bacillota</taxon>
        <taxon>Clostridia</taxon>
        <taxon>Eubacteriales</taxon>
        <taxon>Clostridiaceae</taxon>
        <taxon>Clostridiaceae incertae sedis</taxon>
        <taxon>Candidatus Ventrousia</taxon>
    </lineage>
</organism>
<proteinExistence type="inferred from homology"/>
<dbReference type="Pfam" id="PF17657">
    <property type="entry name" value="DNA_pol3_finger"/>
    <property type="match status" value="1"/>
</dbReference>
<dbReference type="NCBIfam" id="NF005298">
    <property type="entry name" value="PRK06826.1"/>
    <property type="match status" value="1"/>
</dbReference>
<evidence type="ECO:0000256" key="4">
    <source>
        <dbReference type="ARBA" id="ARBA00019114"/>
    </source>
</evidence>
<dbReference type="Pfam" id="PF07733">
    <property type="entry name" value="DNA_pol3_alpha"/>
    <property type="match status" value="1"/>
</dbReference>
<comment type="caution">
    <text evidence="13">The sequence shown here is derived from an EMBL/GenBank/DDBJ whole genome shotgun (WGS) entry which is preliminary data.</text>
</comment>
<dbReference type="AlphaFoldDB" id="A0A9D1LJM1"/>
<feature type="domain" description="Polymerase/histidinol phosphatase N-terminal" evidence="12">
    <location>
        <begin position="5"/>
        <end position="72"/>
    </location>
</feature>
<dbReference type="GO" id="GO:0006260">
    <property type="term" value="P:DNA replication"/>
    <property type="evidence" value="ECO:0007669"/>
    <property type="project" value="UniProtKB-KW"/>
</dbReference>
<dbReference type="CDD" id="cd12113">
    <property type="entry name" value="PHP_PolIIIA_DnaE3"/>
    <property type="match status" value="1"/>
</dbReference>
<dbReference type="EC" id="2.7.7.7" evidence="3"/>
<dbReference type="NCBIfam" id="NF004226">
    <property type="entry name" value="PRK05673.1"/>
    <property type="match status" value="1"/>
</dbReference>
<comment type="similarity">
    <text evidence="2">Belongs to the DNA polymerase type-C family. DnaE subfamily.</text>
</comment>
<name>A0A9D1LJM1_9CLOT</name>
<dbReference type="Gene3D" id="1.10.150.870">
    <property type="match status" value="1"/>
</dbReference>
<dbReference type="CDD" id="cd04485">
    <property type="entry name" value="DnaE_OBF"/>
    <property type="match status" value="1"/>
</dbReference>
<dbReference type="GO" id="GO:0003887">
    <property type="term" value="F:DNA-directed DNA polymerase activity"/>
    <property type="evidence" value="ECO:0007669"/>
    <property type="project" value="UniProtKB-KW"/>
</dbReference>
<dbReference type="GO" id="GO:0008408">
    <property type="term" value="F:3'-5' exonuclease activity"/>
    <property type="evidence" value="ECO:0007669"/>
    <property type="project" value="InterPro"/>
</dbReference>
<dbReference type="GO" id="GO:0003676">
    <property type="term" value="F:nucleic acid binding"/>
    <property type="evidence" value="ECO:0007669"/>
    <property type="project" value="InterPro"/>
</dbReference>
<evidence type="ECO:0000256" key="7">
    <source>
        <dbReference type="ARBA" id="ARBA00022705"/>
    </source>
</evidence>
<sequence>MKDFVHLHLHTEYSLLDGACRISRLMDRVKELGQTAVAITDHGVMYGVIDFYKAAKKAGIHPIIGCELYVAPRSRFDKTYELDSDAYHLVLLCKNETGYKNLIYLCSMGFTEGFYSKPRIDFALLREHSEGLVCLSACLAGQVQQQLASGDYDGAKETALRYQSLFEEGDYYLELQDHGIPEQQMVNAGLKRLSQETGIPLVATNDAHYLRRQDASIHDVLLCIQTGKLVEDEDRMRFSGQEFYVKSGDEMAALFPDCPEALENTVRIAEKCRLDFDFSAHYLPRFPLEDGQDALTVLREKCLAGMARRYPEPTAEIRERLEYEISMIAQMGFVDYFLIVGDFIEFARKKGIPVGPGRGSAAGSMVAYCLGITQLDPIEYSLYFERFLNPDRVSMPDIDIDFCYMRRQEVIDYVTQKYGESQVSQIITFGTLAARAAVRDVGRVLNMPYAEVDQVAKLIPQEPKMTLEKALAGSPDLRRLYDDDEHVRTLIDTARELEGMPRNASTHAAGIIITSRPVWEYVPIAKNDLGTVTQFGMTTLEELGLLKMDFLGLRNLTILDDAVRMARKNGADIDLEHLDYHDAGVFDMLSQGKTSGVFQLESSGMTGVTVAMKPQSVEDITAIVALFRPGPMASIGTYIDRKHNPSHIRYKHPMLEKVLSVTYGCIVYQEQVMEIFRLLAGYSLGRADMVRRAMSKKKFEVLSSERENFVHGNEKEGIIGCVGNGIAEDVATDIFDEMLDFANYAFNKAHAAAYAVLAYQTAYMKYHYPCEYMAALLTSVLDWSSKVSEYIAQCREMGISVLPPDVNQSDADFTVSEDGIRFGLAAVKNVGRGLIDKLTAERRAGGRFTDFFDFCRRMSQYDLNKRVLENLIKCGAFDSMGVRRAQLMAVYTRVLDSAAADQKRNIEGQIDLFADMQQAAPAPQALPDLPEYPEKELLAMEKETTGLYLSGHPMEALRPLCAKAGAVSVARVAESFGEEGSGEIADGSYITIAGVITAFKLKTTKKGTNMAYATLEDVSGSIELLVFSNVLTASGIYLGEDSVALVHGRVSAREDEEPKLVCDEAFPLTDAGVEEYLAQRRRGSRGRAPYRSAQSAPPAPAEEEKPRTLYLRVPGLESAAFAQACSIMAAYPGHSPVVLLAQDTGRKMRLRQERWVAPVDEMMMRLKSALQPENVVLK</sequence>
<dbReference type="Proteomes" id="UP000824073">
    <property type="component" value="Unassembled WGS sequence"/>
</dbReference>
<reference evidence="13" key="2">
    <citation type="journal article" date="2021" name="PeerJ">
        <title>Extensive microbial diversity within the chicken gut microbiome revealed by metagenomics and culture.</title>
        <authorList>
            <person name="Gilroy R."/>
            <person name="Ravi A."/>
            <person name="Getino M."/>
            <person name="Pursley I."/>
            <person name="Horton D.L."/>
            <person name="Alikhan N.F."/>
            <person name="Baker D."/>
            <person name="Gharbi K."/>
            <person name="Hall N."/>
            <person name="Watson M."/>
            <person name="Adriaenssens E.M."/>
            <person name="Foster-Nyarko E."/>
            <person name="Jarju S."/>
            <person name="Secka A."/>
            <person name="Antonio M."/>
            <person name="Oren A."/>
            <person name="Chaudhuri R.R."/>
            <person name="La Ragione R."/>
            <person name="Hildebrand F."/>
            <person name="Pallen M.J."/>
        </authorList>
    </citation>
    <scope>NUCLEOTIDE SEQUENCE</scope>
    <source>
        <strain evidence="13">CHK191-8634</strain>
    </source>
</reference>
<dbReference type="PANTHER" id="PTHR32294:SF0">
    <property type="entry name" value="DNA POLYMERASE III SUBUNIT ALPHA"/>
    <property type="match status" value="1"/>
</dbReference>
<dbReference type="InterPro" id="IPR004805">
    <property type="entry name" value="DnaE2/DnaE/PolC"/>
</dbReference>
<protein>
    <recommendedName>
        <fullName evidence="4">DNA polymerase III subunit alpha</fullName>
        <ecNumber evidence="3">2.7.7.7</ecNumber>
    </recommendedName>
</protein>
<evidence type="ECO:0000256" key="6">
    <source>
        <dbReference type="ARBA" id="ARBA00022695"/>
    </source>
</evidence>
<dbReference type="Gene3D" id="3.20.20.140">
    <property type="entry name" value="Metal-dependent hydrolases"/>
    <property type="match status" value="1"/>
</dbReference>
<dbReference type="Pfam" id="PF14579">
    <property type="entry name" value="HHH_6"/>
    <property type="match status" value="1"/>
</dbReference>
<reference evidence="13" key="1">
    <citation type="submission" date="2020-10" db="EMBL/GenBank/DDBJ databases">
        <authorList>
            <person name="Gilroy R."/>
        </authorList>
    </citation>
    <scope>NUCLEOTIDE SEQUENCE</scope>
    <source>
        <strain evidence="13">CHK191-8634</strain>
    </source>
</reference>
<evidence type="ECO:0000313" key="14">
    <source>
        <dbReference type="Proteomes" id="UP000824073"/>
    </source>
</evidence>
<dbReference type="InterPro" id="IPR004013">
    <property type="entry name" value="PHP_dom"/>
</dbReference>
<evidence type="ECO:0000256" key="11">
    <source>
        <dbReference type="SAM" id="MobiDB-lite"/>
    </source>
</evidence>
<evidence type="ECO:0000256" key="3">
    <source>
        <dbReference type="ARBA" id="ARBA00012417"/>
    </source>
</evidence>
<dbReference type="Pfam" id="PF02811">
    <property type="entry name" value="PHP"/>
    <property type="match status" value="1"/>
</dbReference>
<evidence type="ECO:0000256" key="9">
    <source>
        <dbReference type="ARBA" id="ARBA00025611"/>
    </source>
</evidence>
<dbReference type="InterPro" id="IPR029460">
    <property type="entry name" value="DNAPol_HHH"/>
</dbReference>
<keyword evidence="7" id="KW-0235">DNA replication</keyword>
<dbReference type="Pfam" id="PF01336">
    <property type="entry name" value="tRNA_anti-codon"/>
    <property type="match status" value="1"/>
</dbReference>
<dbReference type="NCBIfam" id="TIGR00594">
    <property type="entry name" value="polc"/>
    <property type="match status" value="1"/>
</dbReference>
<dbReference type="InterPro" id="IPR041931">
    <property type="entry name" value="DNA_pol3_alpha_thumb_dom"/>
</dbReference>
<dbReference type="EMBL" id="DVMR01000024">
    <property type="protein sequence ID" value="HIU43063.1"/>
    <property type="molecule type" value="Genomic_DNA"/>
</dbReference>
<feature type="region of interest" description="Disordered" evidence="11">
    <location>
        <begin position="1080"/>
        <end position="1106"/>
    </location>
</feature>
<comment type="function">
    <text evidence="9">DNA polymerase III is a complex, multichain enzyme responsible for most of the replicative synthesis in bacteria. This DNA polymerase also exhibits 3' to 5' exonuclease activity. The alpha chain is the DNA polymerase.</text>
</comment>
<dbReference type="InterPro" id="IPR016195">
    <property type="entry name" value="Pol/histidinol_Pase-like"/>
</dbReference>
<dbReference type="GO" id="GO:0005737">
    <property type="term" value="C:cytoplasm"/>
    <property type="evidence" value="ECO:0007669"/>
    <property type="project" value="UniProtKB-SubCell"/>
</dbReference>
<evidence type="ECO:0000256" key="10">
    <source>
        <dbReference type="ARBA" id="ARBA00049244"/>
    </source>
</evidence>
<dbReference type="InterPro" id="IPR003141">
    <property type="entry name" value="Pol/His_phosphatase_N"/>
</dbReference>
<accession>A0A9D1LJM1</accession>
<evidence type="ECO:0000313" key="13">
    <source>
        <dbReference type="EMBL" id="HIU43063.1"/>
    </source>
</evidence>
<gene>
    <name evidence="13" type="ORF">IAB67_02060</name>
</gene>
<dbReference type="PANTHER" id="PTHR32294">
    <property type="entry name" value="DNA POLYMERASE III SUBUNIT ALPHA"/>
    <property type="match status" value="1"/>
</dbReference>
<dbReference type="Gene3D" id="1.10.10.1600">
    <property type="entry name" value="Bacterial DNA polymerase III alpha subunit, thumb domain"/>
    <property type="match status" value="1"/>
</dbReference>
<evidence type="ECO:0000256" key="8">
    <source>
        <dbReference type="ARBA" id="ARBA00022932"/>
    </source>
</evidence>
<evidence type="ECO:0000256" key="1">
    <source>
        <dbReference type="ARBA" id="ARBA00004496"/>
    </source>
</evidence>
<dbReference type="SMART" id="SM00481">
    <property type="entry name" value="POLIIIAc"/>
    <property type="match status" value="1"/>
</dbReference>
<comment type="catalytic activity">
    <reaction evidence="10">
        <text>DNA(n) + a 2'-deoxyribonucleoside 5'-triphosphate = DNA(n+1) + diphosphate</text>
        <dbReference type="Rhea" id="RHEA:22508"/>
        <dbReference type="Rhea" id="RHEA-COMP:17339"/>
        <dbReference type="Rhea" id="RHEA-COMP:17340"/>
        <dbReference type="ChEBI" id="CHEBI:33019"/>
        <dbReference type="ChEBI" id="CHEBI:61560"/>
        <dbReference type="ChEBI" id="CHEBI:173112"/>
        <dbReference type="EC" id="2.7.7.7"/>
    </reaction>
</comment>
<dbReference type="InterPro" id="IPR011708">
    <property type="entry name" value="DNA_pol3_alpha_NTPase_dom"/>
</dbReference>
<keyword evidence="8" id="KW-0239">DNA-directed DNA polymerase</keyword>
<dbReference type="InterPro" id="IPR040982">
    <property type="entry name" value="DNA_pol3_finger"/>
</dbReference>
<evidence type="ECO:0000256" key="5">
    <source>
        <dbReference type="ARBA" id="ARBA00022679"/>
    </source>
</evidence>
<keyword evidence="6 13" id="KW-0548">Nucleotidyltransferase</keyword>